<evidence type="ECO:0000313" key="3">
    <source>
        <dbReference type="Proteomes" id="UP000006793"/>
    </source>
</evidence>
<gene>
    <name evidence="2" type="ordered locus">Thein_1742</name>
</gene>
<dbReference type="eggNOG" id="COG1672">
    <property type="taxonomic scope" value="Bacteria"/>
</dbReference>
<dbReference type="InterPro" id="IPR027417">
    <property type="entry name" value="P-loop_NTPase"/>
</dbReference>
<sequence length="516" mass="61076">MFRMKRLPVGIQSFENIRTENYYYVDKTQFVKKLVDEGKYYFLSRPRRFGKSLFLDTLRQAFLAKKELFKGLYLENNWDWSIKYPVIYISFGSGVHRNVQELQETENVILKKHEEKYQIQSDFPSIKDRFADIIEKIYQKYGQKVVVLIDEYDKPILDNINKIEIATEIREELKNFYSVLKDADPYLKFVFITGVTKFSKVSLFSGLNNLKDVTLHGGYATICGYTQAEFEKTFADRLEGVDLDEVRRWYNGYSWLGKPVYNPFDILLFLDLKEFRPYWFETGTPSFLIKLILEKRLSVPTFENLELGDEIIESFDVDRIYPESLLFQTGYLTIKEVKKRRAILKYRLGWPNLEVKVSFNNYLLNTFLDLIEKEKNLDRVYEALEKNDLEGLKEAFKAFFASIPHDWYRKTELHHYEGFYASVFYAYFAALGVEVKVEDATSHGRLDMAVLFDGICYLFEFKVVELEPENQALSQLKAKKYHEKYLGRCQKVYLIGVEFSKKERNIVGFEWEEVSS</sequence>
<name>F8ABK3_THEID</name>
<dbReference type="InParanoid" id="F8ABK3"/>
<dbReference type="HOGENOM" id="CLU_021114_0_0_0"/>
<dbReference type="KEGG" id="tid:Thein_1742"/>
<dbReference type="PANTHER" id="PTHR34825">
    <property type="entry name" value="CONSERVED PROTEIN, WITH A WEAK D-GALACTARATE DEHYDRATASE/ALTRONATE HYDROLASE DOMAIN"/>
    <property type="match status" value="1"/>
</dbReference>
<dbReference type="Proteomes" id="UP000006793">
    <property type="component" value="Chromosome"/>
</dbReference>
<dbReference type="Gene3D" id="3.40.50.300">
    <property type="entry name" value="P-loop containing nucleotide triphosphate hydrolases"/>
    <property type="match status" value="1"/>
</dbReference>
<dbReference type="Pfam" id="PF08011">
    <property type="entry name" value="PDDEXK_9"/>
    <property type="match status" value="1"/>
</dbReference>
<evidence type="ECO:0000259" key="1">
    <source>
        <dbReference type="Pfam" id="PF09820"/>
    </source>
</evidence>
<organism evidence="2 3">
    <name type="scientific">Thermodesulfatator indicus (strain DSM 15286 / JCM 11887 / CIR29812)</name>
    <dbReference type="NCBI Taxonomy" id="667014"/>
    <lineage>
        <taxon>Bacteria</taxon>
        <taxon>Pseudomonadati</taxon>
        <taxon>Thermodesulfobacteriota</taxon>
        <taxon>Thermodesulfobacteria</taxon>
        <taxon>Thermodesulfobacteriales</taxon>
        <taxon>Thermodesulfatatoraceae</taxon>
        <taxon>Thermodesulfatator</taxon>
    </lineage>
</organism>
<feature type="domain" description="AAA-ATPase-like" evidence="1">
    <location>
        <begin position="8"/>
        <end position="204"/>
    </location>
</feature>
<reference evidence="2 3" key="2">
    <citation type="journal article" date="2012" name="Stand. Genomic Sci.">
        <title>Complete genome sequence of the thermophilic sulfate-reducing ocean bacterium Thermodesulfatator indicus type strain (CIR29812(T)).</title>
        <authorList>
            <person name="Anderson I."/>
            <person name="Saunders E."/>
            <person name="Lapidus A."/>
            <person name="Nolan M."/>
            <person name="Lucas S."/>
            <person name="Tice H."/>
            <person name="Del Rio T.G."/>
            <person name="Cheng J.F."/>
            <person name="Han C."/>
            <person name="Tapia R."/>
            <person name="Goodwin L.A."/>
            <person name="Pitluck S."/>
            <person name="Liolios K."/>
            <person name="Mavromatis K."/>
            <person name="Pagani I."/>
            <person name="Ivanova N."/>
            <person name="Mikhailova N."/>
            <person name="Pati A."/>
            <person name="Chen A."/>
            <person name="Palaniappan K."/>
            <person name="Land M."/>
            <person name="Hauser L."/>
            <person name="Jeffries C.D."/>
            <person name="Chang Y.J."/>
            <person name="Brambilla E.M."/>
            <person name="Rohde M."/>
            <person name="Spring S."/>
            <person name="Goker M."/>
            <person name="Detter J.C."/>
            <person name="Woyke T."/>
            <person name="Bristow J."/>
            <person name="Eisen J.A."/>
            <person name="Markowitz V."/>
            <person name="Hugenholtz P."/>
            <person name="Kyrpides N.C."/>
            <person name="Klenk H.P."/>
        </authorList>
    </citation>
    <scope>NUCLEOTIDE SEQUENCE [LARGE SCALE GENOMIC DNA]</scope>
    <source>
        <strain evidence="3">DSM 15286 / JCM 11887 / CIR29812</strain>
    </source>
</reference>
<keyword evidence="3" id="KW-1185">Reference proteome</keyword>
<dbReference type="PATRIC" id="fig|667014.3.peg.1792"/>
<reference evidence="3" key="1">
    <citation type="submission" date="2011-04" db="EMBL/GenBank/DDBJ databases">
        <title>The complete genome of Thermodesulfatator indicus DSM 15286.</title>
        <authorList>
            <person name="Lucas S."/>
            <person name="Copeland A."/>
            <person name="Lapidus A."/>
            <person name="Bruce D."/>
            <person name="Goodwin L."/>
            <person name="Pitluck S."/>
            <person name="Peters L."/>
            <person name="Kyrpides N."/>
            <person name="Mavromatis K."/>
            <person name="Pagani I."/>
            <person name="Ivanova N."/>
            <person name="Saunders L."/>
            <person name="Detter J.C."/>
            <person name="Tapia R."/>
            <person name="Han C."/>
            <person name="Land M."/>
            <person name="Hauser L."/>
            <person name="Markowitz V."/>
            <person name="Cheng J.-F."/>
            <person name="Hugenholtz P."/>
            <person name="Woyke T."/>
            <person name="Wu D."/>
            <person name="Spring S."/>
            <person name="Schroeder M."/>
            <person name="Brambilla E."/>
            <person name="Klenk H.-P."/>
            <person name="Eisen J.A."/>
        </authorList>
    </citation>
    <scope>NUCLEOTIDE SEQUENCE [LARGE SCALE GENOMIC DNA]</scope>
    <source>
        <strain evidence="3">DSM 15286 / JCM 11887 / CIR29812</strain>
    </source>
</reference>
<dbReference type="EMBL" id="CP002683">
    <property type="protein sequence ID" value="AEH45600.1"/>
    <property type="molecule type" value="Genomic_DNA"/>
</dbReference>
<dbReference type="InterPro" id="IPR012547">
    <property type="entry name" value="PDDEXK_9"/>
</dbReference>
<accession>F8ABK3</accession>
<dbReference type="PaxDb" id="667014-Thein_1742"/>
<dbReference type="SUPFAM" id="SSF52540">
    <property type="entry name" value="P-loop containing nucleoside triphosphate hydrolases"/>
    <property type="match status" value="1"/>
</dbReference>
<proteinExistence type="predicted"/>
<dbReference type="InterPro" id="IPR018631">
    <property type="entry name" value="AAA-ATPase-like_dom"/>
</dbReference>
<dbReference type="PANTHER" id="PTHR34825:SF1">
    <property type="entry name" value="AAA-ATPASE-LIKE DOMAIN-CONTAINING PROTEIN"/>
    <property type="match status" value="1"/>
</dbReference>
<evidence type="ECO:0000313" key="2">
    <source>
        <dbReference type="EMBL" id="AEH45600.1"/>
    </source>
</evidence>
<dbReference type="STRING" id="667014.Thein_1742"/>
<dbReference type="AlphaFoldDB" id="F8ABK3"/>
<protein>
    <submittedName>
        <fullName evidence="2">AAA-ATPase</fullName>
    </submittedName>
</protein>
<dbReference type="Pfam" id="PF09820">
    <property type="entry name" value="AAA-ATPase_like"/>
    <property type="match status" value="1"/>
</dbReference>